<dbReference type="Gene3D" id="3.40.50.150">
    <property type="entry name" value="Vaccinia Virus protein VP39"/>
    <property type="match status" value="1"/>
</dbReference>
<reference evidence="1 2" key="1">
    <citation type="submission" date="2024-02" db="EMBL/GenBank/DDBJ databases">
        <authorList>
            <person name="Chen Y."/>
            <person name="Shah S."/>
            <person name="Dougan E. K."/>
            <person name="Thang M."/>
            <person name="Chan C."/>
        </authorList>
    </citation>
    <scope>NUCLEOTIDE SEQUENCE [LARGE SCALE GENOMIC DNA]</scope>
</reference>
<sequence>MKKHSQCKSTRDEHRIEHVTLGFHCEIDKQCQSVLRRTYPGQCLFDDITKMDMASKVGLCSCHGKLCQLQPKLNDTGPVCVDYSSMGLRAKERGPSAAVHKAYYSNMDCSSCLILVIENVPEYEERVVRASLSKHWTLVSVRIDPRILGLAAARARVFIIAYRNDKLRWVSPFSLASMVGCLSSRVVLKAKDYFWMNLPPAVLSDANESNLADYNESTRFTIVDLNQYAKNDRGRGETRDDALPTLTTNSGKLYSKVHRRFLDGVEMMTSHCLPMTDQHSKKARAPKLIFTGVPTTHVAKMAGNAMNVPSIGCVLLACALSLKPKAAKA</sequence>
<accession>A0ABP0QC56</accession>
<gene>
    <name evidence="1" type="ORF">CCMP2556_LOCUS41547</name>
</gene>
<dbReference type="Proteomes" id="UP001642484">
    <property type="component" value="Unassembled WGS sequence"/>
</dbReference>
<dbReference type="InterPro" id="IPR029063">
    <property type="entry name" value="SAM-dependent_MTases_sf"/>
</dbReference>
<comment type="caution">
    <text evidence="1">The sequence shown here is derived from an EMBL/GenBank/DDBJ whole genome shotgun (WGS) entry which is preliminary data.</text>
</comment>
<proteinExistence type="predicted"/>
<keyword evidence="2" id="KW-1185">Reference proteome</keyword>
<dbReference type="SUPFAM" id="SSF53335">
    <property type="entry name" value="S-adenosyl-L-methionine-dependent methyltransferases"/>
    <property type="match status" value="1"/>
</dbReference>
<protein>
    <submittedName>
        <fullName evidence="1">Uncharacterized protein</fullName>
    </submittedName>
</protein>
<organism evidence="1 2">
    <name type="scientific">Durusdinium trenchii</name>
    <dbReference type="NCBI Taxonomy" id="1381693"/>
    <lineage>
        <taxon>Eukaryota</taxon>
        <taxon>Sar</taxon>
        <taxon>Alveolata</taxon>
        <taxon>Dinophyceae</taxon>
        <taxon>Suessiales</taxon>
        <taxon>Symbiodiniaceae</taxon>
        <taxon>Durusdinium</taxon>
    </lineage>
</organism>
<dbReference type="EMBL" id="CAXAMN010024317">
    <property type="protein sequence ID" value="CAK9085584.1"/>
    <property type="molecule type" value="Genomic_DNA"/>
</dbReference>
<evidence type="ECO:0000313" key="2">
    <source>
        <dbReference type="Proteomes" id="UP001642484"/>
    </source>
</evidence>
<name>A0ABP0QC56_9DINO</name>
<evidence type="ECO:0000313" key="1">
    <source>
        <dbReference type="EMBL" id="CAK9085584.1"/>
    </source>
</evidence>